<protein>
    <submittedName>
        <fullName evidence="1">Uncharacterized protein</fullName>
    </submittedName>
</protein>
<accession>A0ACB6ZAT4</accession>
<dbReference type="Proteomes" id="UP000886501">
    <property type="component" value="Unassembled WGS sequence"/>
</dbReference>
<keyword evidence="2" id="KW-1185">Reference proteome</keyword>
<reference evidence="1" key="2">
    <citation type="journal article" date="2020" name="Nat. Commun.">
        <title>Large-scale genome sequencing of mycorrhizal fungi provides insights into the early evolution of symbiotic traits.</title>
        <authorList>
            <person name="Miyauchi S."/>
            <person name="Kiss E."/>
            <person name="Kuo A."/>
            <person name="Drula E."/>
            <person name="Kohler A."/>
            <person name="Sanchez-Garcia M."/>
            <person name="Morin E."/>
            <person name="Andreopoulos B."/>
            <person name="Barry K.W."/>
            <person name="Bonito G."/>
            <person name="Buee M."/>
            <person name="Carver A."/>
            <person name="Chen C."/>
            <person name="Cichocki N."/>
            <person name="Clum A."/>
            <person name="Culley D."/>
            <person name="Crous P.W."/>
            <person name="Fauchery L."/>
            <person name="Girlanda M."/>
            <person name="Hayes R.D."/>
            <person name="Keri Z."/>
            <person name="LaButti K."/>
            <person name="Lipzen A."/>
            <person name="Lombard V."/>
            <person name="Magnuson J."/>
            <person name="Maillard F."/>
            <person name="Murat C."/>
            <person name="Nolan M."/>
            <person name="Ohm R.A."/>
            <person name="Pangilinan J."/>
            <person name="Pereira M.F."/>
            <person name="Perotto S."/>
            <person name="Peter M."/>
            <person name="Pfister S."/>
            <person name="Riley R."/>
            <person name="Sitrit Y."/>
            <person name="Stielow J.B."/>
            <person name="Szollosi G."/>
            <person name="Zifcakova L."/>
            <person name="Stursova M."/>
            <person name="Spatafora J.W."/>
            <person name="Tedersoo L."/>
            <person name="Vaario L.M."/>
            <person name="Yamada A."/>
            <person name="Yan M."/>
            <person name="Wang P."/>
            <person name="Xu J."/>
            <person name="Bruns T."/>
            <person name="Baldrian P."/>
            <person name="Vilgalys R."/>
            <person name="Dunand C."/>
            <person name="Henrissat B."/>
            <person name="Grigoriev I.V."/>
            <person name="Hibbett D."/>
            <person name="Nagy L.G."/>
            <person name="Martin F.M."/>
        </authorList>
    </citation>
    <scope>NUCLEOTIDE SEQUENCE</scope>
    <source>
        <strain evidence="1">P2</strain>
    </source>
</reference>
<dbReference type="EMBL" id="MU118054">
    <property type="protein sequence ID" value="KAF9646589.1"/>
    <property type="molecule type" value="Genomic_DNA"/>
</dbReference>
<gene>
    <name evidence="1" type="ORF">BDM02DRAFT_2989799</name>
</gene>
<comment type="caution">
    <text evidence="1">The sequence shown here is derived from an EMBL/GenBank/DDBJ whole genome shotgun (WGS) entry which is preliminary data.</text>
</comment>
<organism evidence="1 2">
    <name type="scientific">Thelephora ganbajun</name>
    <name type="common">Ganba fungus</name>
    <dbReference type="NCBI Taxonomy" id="370292"/>
    <lineage>
        <taxon>Eukaryota</taxon>
        <taxon>Fungi</taxon>
        <taxon>Dikarya</taxon>
        <taxon>Basidiomycota</taxon>
        <taxon>Agaricomycotina</taxon>
        <taxon>Agaricomycetes</taxon>
        <taxon>Thelephorales</taxon>
        <taxon>Thelephoraceae</taxon>
        <taxon>Thelephora</taxon>
    </lineage>
</organism>
<evidence type="ECO:0000313" key="1">
    <source>
        <dbReference type="EMBL" id="KAF9646589.1"/>
    </source>
</evidence>
<evidence type="ECO:0000313" key="2">
    <source>
        <dbReference type="Proteomes" id="UP000886501"/>
    </source>
</evidence>
<name>A0ACB6ZAT4_THEGA</name>
<sequence>MLLIFFCRFFRSPFIFHDFVIIIARFSTRNGFCLFCPEFQRIDERVFSGTSLGSPVHFKASLLSKLPVLRCLLFLAIKPHLSYPDLSIRLPPHPHPCQQLVPPPPVFLPTALVSCQPFRCIQCSTLLDQCRVKPTILPYRPEYPYTSLLNQHSTLSQRDPTPRLPCRLSPNHCSLSPPRTPLTCPPI</sequence>
<reference evidence="1" key="1">
    <citation type="submission" date="2019-10" db="EMBL/GenBank/DDBJ databases">
        <authorList>
            <consortium name="DOE Joint Genome Institute"/>
            <person name="Kuo A."/>
            <person name="Miyauchi S."/>
            <person name="Kiss E."/>
            <person name="Drula E."/>
            <person name="Kohler A."/>
            <person name="Sanchez-Garcia M."/>
            <person name="Andreopoulos B."/>
            <person name="Barry K.W."/>
            <person name="Bonito G."/>
            <person name="Buee M."/>
            <person name="Carver A."/>
            <person name="Chen C."/>
            <person name="Cichocki N."/>
            <person name="Clum A."/>
            <person name="Culley D."/>
            <person name="Crous P.W."/>
            <person name="Fauchery L."/>
            <person name="Girlanda M."/>
            <person name="Hayes R."/>
            <person name="Keri Z."/>
            <person name="Labutti K."/>
            <person name="Lipzen A."/>
            <person name="Lombard V."/>
            <person name="Magnuson J."/>
            <person name="Maillard F."/>
            <person name="Morin E."/>
            <person name="Murat C."/>
            <person name="Nolan M."/>
            <person name="Ohm R."/>
            <person name="Pangilinan J."/>
            <person name="Pereira M."/>
            <person name="Perotto S."/>
            <person name="Peter M."/>
            <person name="Riley R."/>
            <person name="Sitrit Y."/>
            <person name="Stielow B."/>
            <person name="Szollosi G."/>
            <person name="Zifcakova L."/>
            <person name="Stursova M."/>
            <person name="Spatafora J.W."/>
            <person name="Tedersoo L."/>
            <person name="Vaario L.-M."/>
            <person name="Yamada A."/>
            <person name="Yan M."/>
            <person name="Wang P."/>
            <person name="Xu J."/>
            <person name="Bruns T."/>
            <person name="Baldrian P."/>
            <person name="Vilgalys R."/>
            <person name="Henrissat B."/>
            <person name="Grigoriev I.V."/>
            <person name="Hibbett D."/>
            <person name="Nagy L.G."/>
            <person name="Martin F.M."/>
        </authorList>
    </citation>
    <scope>NUCLEOTIDE SEQUENCE</scope>
    <source>
        <strain evidence="1">P2</strain>
    </source>
</reference>
<proteinExistence type="predicted"/>